<dbReference type="EMBL" id="LBVW01000003">
    <property type="protein sequence ID" value="KKQ94220.1"/>
    <property type="molecule type" value="Genomic_DNA"/>
</dbReference>
<feature type="region of interest" description="Disordered" evidence="1">
    <location>
        <begin position="1"/>
        <end position="45"/>
    </location>
</feature>
<dbReference type="Proteomes" id="UP000034932">
    <property type="component" value="Unassembled WGS sequence"/>
</dbReference>
<proteinExistence type="predicted"/>
<evidence type="ECO:0008006" key="5">
    <source>
        <dbReference type="Google" id="ProtNLM"/>
    </source>
</evidence>
<sequence length="278" mass="30211">MEDQEPKMTPQKGETTVHQEQPSPMPKMDTEPPQSPEPSSHFTPPSLKTGLGFRIFVILSLIIVAAIYGGVVYLYSQNQKIKKGETSENINSNLTPTSTPTPSFSPDQVKIKNGSVVREIPGGETTILVDKENYDSTGITGFAKVVVSPDETKICFESWPPAPEPALYIADIDGSEVSEVSPNRQNCVWVPDSQKIMYVNSSSKTTPANIYLFSPTDEVETNLTKDSVSEGTVRRYEIVGFSADGGKIICTYEDVGGTDEGMGGECEIDLSTLAVNFL</sequence>
<protein>
    <recommendedName>
        <fullName evidence="5">Dipeptidylpeptidase IV N-terminal domain-containing protein</fullName>
    </recommendedName>
</protein>
<name>A0A0G0M1M2_9BACT</name>
<evidence type="ECO:0000256" key="2">
    <source>
        <dbReference type="SAM" id="Phobius"/>
    </source>
</evidence>
<comment type="caution">
    <text evidence="3">The sequence shown here is derived from an EMBL/GenBank/DDBJ whole genome shotgun (WGS) entry which is preliminary data.</text>
</comment>
<keyword evidence="2" id="KW-0472">Membrane</keyword>
<evidence type="ECO:0000313" key="3">
    <source>
        <dbReference type="EMBL" id="KKQ94220.1"/>
    </source>
</evidence>
<keyword evidence="2" id="KW-0812">Transmembrane</keyword>
<gene>
    <name evidence="3" type="ORF">UT19_C0003G0025</name>
</gene>
<feature type="transmembrane region" description="Helical" evidence="2">
    <location>
        <begin position="51"/>
        <end position="75"/>
    </location>
</feature>
<evidence type="ECO:0000313" key="4">
    <source>
        <dbReference type="Proteomes" id="UP000034932"/>
    </source>
</evidence>
<feature type="region of interest" description="Disordered" evidence="1">
    <location>
        <begin position="84"/>
        <end position="108"/>
    </location>
</feature>
<feature type="compositionally biased region" description="Low complexity" evidence="1">
    <location>
        <begin position="95"/>
        <end position="106"/>
    </location>
</feature>
<organism evidence="3 4">
    <name type="scientific">Candidatus Woesebacteria bacterium GW2011_GWB1_39_10b</name>
    <dbReference type="NCBI Taxonomy" id="1618573"/>
    <lineage>
        <taxon>Bacteria</taxon>
        <taxon>Candidatus Woeseibacteriota</taxon>
    </lineage>
</organism>
<keyword evidence="2" id="KW-1133">Transmembrane helix</keyword>
<dbReference type="AlphaFoldDB" id="A0A0G0M1M2"/>
<dbReference type="Gene3D" id="2.120.10.30">
    <property type="entry name" value="TolB, C-terminal domain"/>
    <property type="match status" value="1"/>
</dbReference>
<evidence type="ECO:0000256" key="1">
    <source>
        <dbReference type="SAM" id="MobiDB-lite"/>
    </source>
</evidence>
<reference evidence="3 4" key="1">
    <citation type="journal article" date="2015" name="Nature">
        <title>rRNA introns, odd ribosomes, and small enigmatic genomes across a large radiation of phyla.</title>
        <authorList>
            <person name="Brown C.T."/>
            <person name="Hug L.A."/>
            <person name="Thomas B.C."/>
            <person name="Sharon I."/>
            <person name="Castelle C.J."/>
            <person name="Singh A."/>
            <person name="Wilkins M.J."/>
            <person name="Williams K.H."/>
            <person name="Banfield J.F."/>
        </authorList>
    </citation>
    <scope>NUCLEOTIDE SEQUENCE [LARGE SCALE GENOMIC DNA]</scope>
</reference>
<feature type="compositionally biased region" description="Polar residues" evidence="1">
    <location>
        <begin position="12"/>
        <end position="22"/>
    </location>
</feature>
<accession>A0A0G0M1M2</accession>
<dbReference type="InterPro" id="IPR011042">
    <property type="entry name" value="6-blade_b-propeller_TolB-like"/>
</dbReference>
<dbReference type="SUPFAM" id="SSF82171">
    <property type="entry name" value="DPP6 N-terminal domain-like"/>
    <property type="match status" value="1"/>
</dbReference>